<evidence type="ECO:0000259" key="5">
    <source>
        <dbReference type="PROSITE" id="PS50887"/>
    </source>
</evidence>
<gene>
    <name evidence="6" type="ORF">BJI67_01390</name>
</gene>
<feature type="transmembrane region" description="Helical" evidence="4">
    <location>
        <begin position="122"/>
        <end position="139"/>
    </location>
</feature>
<feature type="transmembrane region" description="Helical" evidence="4">
    <location>
        <begin position="20"/>
        <end position="38"/>
    </location>
</feature>
<comment type="cofactor">
    <cofactor evidence="1">
        <name>Mg(2+)</name>
        <dbReference type="ChEBI" id="CHEBI:18420"/>
    </cofactor>
</comment>
<proteinExistence type="predicted"/>
<dbReference type="EC" id="2.7.7.65" evidence="2"/>
<keyword evidence="7" id="KW-1185">Reference proteome</keyword>
<dbReference type="GO" id="GO:0043709">
    <property type="term" value="P:cell adhesion involved in single-species biofilm formation"/>
    <property type="evidence" value="ECO:0007669"/>
    <property type="project" value="TreeGrafter"/>
</dbReference>
<evidence type="ECO:0000313" key="7">
    <source>
        <dbReference type="Proteomes" id="UP000095342"/>
    </source>
</evidence>
<dbReference type="InterPro" id="IPR029787">
    <property type="entry name" value="Nucleotide_cyclase"/>
</dbReference>
<dbReference type="FunFam" id="3.30.70.270:FF:000001">
    <property type="entry name" value="Diguanylate cyclase domain protein"/>
    <property type="match status" value="1"/>
</dbReference>
<protein>
    <recommendedName>
        <fullName evidence="2">diguanylate cyclase</fullName>
        <ecNumber evidence="2">2.7.7.65</ecNumber>
    </recommendedName>
</protein>
<dbReference type="InterPro" id="IPR043128">
    <property type="entry name" value="Rev_trsase/Diguanyl_cyclase"/>
</dbReference>
<dbReference type="KEGG" id="aaeo:BJI67_01390"/>
<dbReference type="CDD" id="cd01949">
    <property type="entry name" value="GGDEF"/>
    <property type="match status" value="1"/>
</dbReference>
<sequence length="330" mass="37091">MGLAGLSAGSVLYELHASLWAWIFLLFTAFVWPHIAYLHSRSSQDTVAAEKQNLFLDSIFIGLWLPLMHFSPLPSVVIPMITTLDKSYTVYPRLWLHSLLALLGSALLFGSVLMAPPKFETSTLVVLCTIPLMFFYTWFNSYRGARLLSVVTRQNWAFDQQRRTDPQSGLSARAHWMECAEEIFKRAFVSGKPPCLLLIDVDRFKSINDTYGHTVGDEVICEVGRVVHECVRQGDIAGRFGGDEFVVIVEHAGYEEAYDIAERIRNDIANLRLISAETLQVTGSIGLALVSDRHANLRAWIEEADAALYRAKHTGRNRVSLANDENRSLT</sequence>
<keyword evidence="4" id="KW-0472">Membrane</keyword>
<dbReference type="GO" id="GO:0052621">
    <property type="term" value="F:diguanylate cyclase activity"/>
    <property type="evidence" value="ECO:0007669"/>
    <property type="project" value="UniProtKB-EC"/>
</dbReference>
<dbReference type="Pfam" id="PF05230">
    <property type="entry name" value="MASE2"/>
    <property type="match status" value="1"/>
</dbReference>
<dbReference type="GO" id="GO:0005886">
    <property type="term" value="C:plasma membrane"/>
    <property type="evidence" value="ECO:0007669"/>
    <property type="project" value="TreeGrafter"/>
</dbReference>
<evidence type="ECO:0000256" key="2">
    <source>
        <dbReference type="ARBA" id="ARBA00012528"/>
    </source>
</evidence>
<dbReference type="NCBIfam" id="TIGR00254">
    <property type="entry name" value="GGDEF"/>
    <property type="match status" value="1"/>
</dbReference>
<organism evidence="6 7">
    <name type="scientific">Acidihalobacter aeolianus</name>
    <dbReference type="NCBI Taxonomy" id="2792603"/>
    <lineage>
        <taxon>Bacteria</taxon>
        <taxon>Pseudomonadati</taxon>
        <taxon>Pseudomonadota</taxon>
        <taxon>Gammaproteobacteria</taxon>
        <taxon>Chromatiales</taxon>
        <taxon>Ectothiorhodospiraceae</taxon>
        <taxon>Acidihalobacter</taxon>
    </lineage>
</organism>
<dbReference type="InterPro" id="IPR007894">
    <property type="entry name" value="MASE2"/>
</dbReference>
<dbReference type="SMART" id="SM00267">
    <property type="entry name" value="GGDEF"/>
    <property type="match status" value="1"/>
</dbReference>
<dbReference type="PANTHER" id="PTHR45138:SF9">
    <property type="entry name" value="DIGUANYLATE CYCLASE DGCM-RELATED"/>
    <property type="match status" value="1"/>
</dbReference>
<dbReference type="PANTHER" id="PTHR45138">
    <property type="entry name" value="REGULATORY COMPONENTS OF SENSORY TRANSDUCTION SYSTEM"/>
    <property type="match status" value="1"/>
</dbReference>
<evidence type="ECO:0000256" key="1">
    <source>
        <dbReference type="ARBA" id="ARBA00001946"/>
    </source>
</evidence>
<name>A0A1D8KBK9_9GAMM</name>
<reference evidence="6 7" key="1">
    <citation type="submission" date="2016-09" db="EMBL/GenBank/DDBJ databases">
        <title>Acidihalobacter prosperus V6 (DSM14174).</title>
        <authorList>
            <person name="Khaleque H.N."/>
            <person name="Ramsay J.P."/>
            <person name="Murphy R.J.T."/>
            <person name="Kaksonen A.H."/>
            <person name="Boxall N.J."/>
            <person name="Watkin E.L.J."/>
        </authorList>
    </citation>
    <scope>NUCLEOTIDE SEQUENCE [LARGE SCALE GENOMIC DNA]</scope>
    <source>
        <strain evidence="6 7">V6</strain>
    </source>
</reference>
<dbReference type="SUPFAM" id="SSF55073">
    <property type="entry name" value="Nucleotide cyclase"/>
    <property type="match status" value="1"/>
</dbReference>
<evidence type="ECO:0000256" key="4">
    <source>
        <dbReference type="SAM" id="Phobius"/>
    </source>
</evidence>
<feature type="transmembrane region" description="Helical" evidence="4">
    <location>
        <begin position="94"/>
        <end position="115"/>
    </location>
</feature>
<dbReference type="Pfam" id="PF00990">
    <property type="entry name" value="GGDEF"/>
    <property type="match status" value="1"/>
</dbReference>
<accession>A0A1D8KBK9</accession>
<feature type="domain" description="GGDEF" evidence="5">
    <location>
        <begin position="192"/>
        <end position="324"/>
    </location>
</feature>
<dbReference type="Gene3D" id="3.30.70.270">
    <property type="match status" value="1"/>
</dbReference>
<dbReference type="Proteomes" id="UP000095342">
    <property type="component" value="Chromosome"/>
</dbReference>
<evidence type="ECO:0000313" key="6">
    <source>
        <dbReference type="EMBL" id="AOV18342.1"/>
    </source>
</evidence>
<dbReference type="AlphaFoldDB" id="A0A1D8KBK9"/>
<evidence type="ECO:0000256" key="3">
    <source>
        <dbReference type="ARBA" id="ARBA00034247"/>
    </source>
</evidence>
<dbReference type="EMBL" id="CP017448">
    <property type="protein sequence ID" value="AOV18342.1"/>
    <property type="molecule type" value="Genomic_DNA"/>
</dbReference>
<dbReference type="GO" id="GO:1902201">
    <property type="term" value="P:negative regulation of bacterial-type flagellum-dependent cell motility"/>
    <property type="evidence" value="ECO:0007669"/>
    <property type="project" value="TreeGrafter"/>
</dbReference>
<dbReference type="InterPro" id="IPR000160">
    <property type="entry name" value="GGDEF_dom"/>
</dbReference>
<dbReference type="InterPro" id="IPR050469">
    <property type="entry name" value="Diguanylate_Cyclase"/>
</dbReference>
<comment type="catalytic activity">
    <reaction evidence="3">
        <text>2 GTP = 3',3'-c-di-GMP + 2 diphosphate</text>
        <dbReference type="Rhea" id="RHEA:24898"/>
        <dbReference type="ChEBI" id="CHEBI:33019"/>
        <dbReference type="ChEBI" id="CHEBI:37565"/>
        <dbReference type="ChEBI" id="CHEBI:58805"/>
        <dbReference type="EC" id="2.7.7.65"/>
    </reaction>
</comment>
<dbReference type="PROSITE" id="PS50887">
    <property type="entry name" value="GGDEF"/>
    <property type="match status" value="1"/>
</dbReference>
<keyword evidence="4" id="KW-1133">Transmembrane helix</keyword>
<feature type="transmembrane region" description="Helical" evidence="4">
    <location>
        <begin position="59"/>
        <end position="82"/>
    </location>
</feature>
<keyword evidence="4" id="KW-0812">Transmembrane</keyword>